<feature type="compositionally biased region" description="Low complexity" evidence="1">
    <location>
        <begin position="377"/>
        <end position="386"/>
    </location>
</feature>
<reference evidence="4" key="1">
    <citation type="submission" date="2015-09" db="EMBL/GenBank/DDBJ databases">
        <authorList>
            <consortium name="Pathogen Informatics"/>
        </authorList>
    </citation>
    <scope>NUCLEOTIDE SEQUENCE [LARGE SCALE GENOMIC DNA]</scope>
    <source>
        <strain evidence="4">Lake Konstanz</strain>
    </source>
</reference>
<feature type="compositionally biased region" description="Polar residues" evidence="1">
    <location>
        <begin position="352"/>
        <end position="370"/>
    </location>
</feature>
<sequence>MTTFHIVLCHIFLRTAQLTVSLSICEGRYRMTEAILSSTHPMTGNNGHHQLPNFNAVSFHGGGQGHHHHNNAFAAKEGICDEGEQVNPQTISSTTYAWRIERHWFPLLRYIYFSNSEHPDGNVPHNHKSVQQQYADQPPQGAGAGASATTTKSRKDDDEGHVRLLQTTASTSDLNHHAASAFISVHEAEMSSVAPGGAMAGSSFAMHKGKKGTHNVTLSFAAEGVQNSRHSLRTRVSPVTEAEFAAYFCSSRFNSLVDCFAASVFVAGGAVQYLVQDRTSLLPGIGNGAVAVAKLLLGITTWWVWKHQGRANGQDNGGRTSFLDKLWLLFSFRSHRNRADARDVDGCEYSEGETSAASTARGEATTTIGNNGRKDSSSSSSQHHQH</sequence>
<feature type="compositionally biased region" description="Low complexity" evidence="1">
    <location>
        <begin position="131"/>
        <end position="148"/>
    </location>
</feature>
<dbReference type="Proteomes" id="UP000051952">
    <property type="component" value="Unassembled WGS sequence"/>
</dbReference>
<feature type="region of interest" description="Disordered" evidence="1">
    <location>
        <begin position="348"/>
        <end position="386"/>
    </location>
</feature>
<feature type="region of interest" description="Disordered" evidence="1">
    <location>
        <begin position="122"/>
        <end position="159"/>
    </location>
</feature>
<gene>
    <name evidence="3" type="ORF">BSAL_54190</name>
</gene>
<evidence type="ECO:0008006" key="5">
    <source>
        <dbReference type="Google" id="ProtNLM"/>
    </source>
</evidence>
<dbReference type="AlphaFoldDB" id="A0A0S4IQX0"/>
<keyword evidence="2" id="KW-0732">Signal</keyword>
<accession>A0A0S4IQX0</accession>
<protein>
    <recommendedName>
        <fullName evidence="5">Transmembrane protein</fullName>
    </recommendedName>
</protein>
<evidence type="ECO:0000313" key="4">
    <source>
        <dbReference type="Proteomes" id="UP000051952"/>
    </source>
</evidence>
<dbReference type="EMBL" id="CYKH01000127">
    <property type="protein sequence ID" value="CUE72442.1"/>
    <property type="molecule type" value="Genomic_DNA"/>
</dbReference>
<evidence type="ECO:0000256" key="2">
    <source>
        <dbReference type="SAM" id="SignalP"/>
    </source>
</evidence>
<feature type="chain" id="PRO_5006621533" description="Transmembrane protein" evidence="2">
    <location>
        <begin position="22"/>
        <end position="386"/>
    </location>
</feature>
<evidence type="ECO:0000313" key="3">
    <source>
        <dbReference type="EMBL" id="CUE72442.1"/>
    </source>
</evidence>
<dbReference type="VEuPathDB" id="TriTrypDB:BSAL_54190"/>
<name>A0A0S4IQX0_BODSA</name>
<organism evidence="3 4">
    <name type="scientific">Bodo saltans</name>
    <name type="common">Flagellated protozoan</name>
    <dbReference type="NCBI Taxonomy" id="75058"/>
    <lineage>
        <taxon>Eukaryota</taxon>
        <taxon>Discoba</taxon>
        <taxon>Euglenozoa</taxon>
        <taxon>Kinetoplastea</taxon>
        <taxon>Metakinetoplastina</taxon>
        <taxon>Eubodonida</taxon>
        <taxon>Bodonidae</taxon>
        <taxon>Bodo</taxon>
    </lineage>
</organism>
<evidence type="ECO:0000256" key="1">
    <source>
        <dbReference type="SAM" id="MobiDB-lite"/>
    </source>
</evidence>
<feature type="signal peptide" evidence="2">
    <location>
        <begin position="1"/>
        <end position="21"/>
    </location>
</feature>
<proteinExistence type="predicted"/>
<keyword evidence="4" id="KW-1185">Reference proteome</keyword>